<evidence type="ECO:0000313" key="2">
    <source>
        <dbReference type="EMBL" id="GBG22809.1"/>
    </source>
</evidence>
<feature type="domain" description="Insertion element IS402-like" evidence="1">
    <location>
        <begin position="6"/>
        <end position="78"/>
    </location>
</feature>
<evidence type="ECO:0000313" key="3">
    <source>
        <dbReference type="Proteomes" id="UP000245124"/>
    </source>
</evidence>
<gene>
    <name evidence="2" type="ORF">NIES4072_65210</name>
</gene>
<dbReference type="Proteomes" id="UP000245124">
    <property type="component" value="Unassembled WGS sequence"/>
</dbReference>
<dbReference type="PANTHER" id="PTHR46637:SF1">
    <property type="entry name" value="BLL5188 PROTEIN"/>
    <property type="match status" value="1"/>
</dbReference>
<dbReference type="InterPro" id="IPR025161">
    <property type="entry name" value="IS402-like_dom"/>
</dbReference>
<keyword evidence="3" id="KW-1185">Reference proteome</keyword>
<sequence length="122" mass="14177">MNRGELSSEQWERLKPLLPQQKPRTGKPNKDHRTVINGILWILRTGAPWRDLPERYGPWASVATRFYRWQKAGIWNQILEHLQAIADEHGKLDWQVHYVDGTVVRAHQHAAGGKKGVKKTRN</sequence>
<dbReference type="InterPro" id="IPR052909">
    <property type="entry name" value="Transposase_6_like"/>
</dbReference>
<name>A0A2R5FXL9_NOSCO</name>
<accession>A0A2R5FXL9</accession>
<proteinExistence type="predicted"/>
<dbReference type="NCBIfam" id="NF033580">
    <property type="entry name" value="transpos_IS5_3"/>
    <property type="match status" value="1"/>
</dbReference>
<reference evidence="2 3" key="1">
    <citation type="submission" date="2017-06" db="EMBL/GenBank/DDBJ databases">
        <title>Genome sequencing of cyanobaciteial culture collection at National Institute for Environmental Studies (NIES).</title>
        <authorList>
            <person name="Hirose Y."/>
            <person name="Shimura Y."/>
            <person name="Fujisawa T."/>
            <person name="Nakamura Y."/>
            <person name="Kawachi M."/>
        </authorList>
    </citation>
    <scope>NUCLEOTIDE SEQUENCE [LARGE SCALE GENOMIC DNA]</scope>
    <source>
        <strain evidence="2 3">NIES-4072</strain>
    </source>
</reference>
<dbReference type="EMBL" id="BDUD01000002">
    <property type="protein sequence ID" value="GBG22809.1"/>
    <property type="molecule type" value="Genomic_DNA"/>
</dbReference>
<organism evidence="2 3">
    <name type="scientific">Nostoc commune NIES-4072</name>
    <dbReference type="NCBI Taxonomy" id="2005467"/>
    <lineage>
        <taxon>Bacteria</taxon>
        <taxon>Bacillati</taxon>
        <taxon>Cyanobacteriota</taxon>
        <taxon>Cyanophyceae</taxon>
        <taxon>Nostocales</taxon>
        <taxon>Nostocaceae</taxon>
        <taxon>Nostoc</taxon>
    </lineage>
</organism>
<dbReference type="Pfam" id="PF13340">
    <property type="entry name" value="DUF4096"/>
    <property type="match status" value="1"/>
</dbReference>
<protein>
    <submittedName>
        <fullName evidence="2">Transposase and inactivated derivatives-like protein</fullName>
    </submittedName>
</protein>
<evidence type="ECO:0000259" key="1">
    <source>
        <dbReference type="Pfam" id="PF13340"/>
    </source>
</evidence>
<dbReference type="AlphaFoldDB" id="A0A2R5FXL9"/>
<comment type="caution">
    <text evidence="2">The sequence shown here is derived from an EMBL/GenBank/DDBJ whole genome shotgun (WGS) entry which is preliminary data.</text>
</comment>
<dbReference type="PANTHER" id="PTHR46637">
    <property type="entry name" value="TIS1421-TRANSPOSASE PROTEIN A"/>
    <property type="match status" value="1"/>
</dbReference>